<keyword evidence="2" id="KW-0547">Nucleotide-binding</keyword>
<comment type="caution">
    <text evidence="6">The sequence shown here is derived from an EMBL/GenBank/DDBJ whole genome shotgun (WGS) entry which is preliminary data.</text>
</comment>
<dbReference type="Pfam" id="PF00004">
    <property type="entry name" value="AAA"/>
    <property type="match status" value="1"/>
</dbReference>
<dbReference type="RefSeq" id="WP_156207176.1">
    <property type="nucleotide sequence ID" value="NZ_WHPN01000362.1"/>
</dbReference>
<dbReference type="GO" id="GO:0005524">
    <property type="term" value="F:ATP binding"/>
    <property type="evidence" value="ECO:0007669"/>
    <property type="project" value="UniProtKB-KW"/>
</dbReference>
<evidence type="ECO:0000313" key="6">
    <source>
        <dbReference type="EMBL" id="KAF4406535.1"/>
    </source>
</evidence>
<evidence type="ECO:0000256" key="1">
    <source>
        <dbReference type="ARBA" id="ARBA00006914"/>
    </source>
</evidence>
<organism evidence="6 7">
    <name type="scientific">Streptomyces lycii</name>
    <dbReference type="NCBI Taxonomy" id="2654337"/>
    <lineage>
        <taxon>Bacteria</taxon>
        <taxon>Bacillati</taxon>
        <taxon>Actinomycetota</taxon>
        <taxon>Actinomycetes</taxon>
        <taxon>Kitasatosporales</taxon>
        <taxon>Streptomycetaceae</taxon>
        <taxon>Streptomyces</taxon>
    </lineage>
</organism>
<evidence type="ECO:0000256" key="3">
    <source>
        <dbReference type="ARBA" id="ARBA00022840"/>
    </source>
</evidence>
<reference evidence="6 7" key="1">
    <citation type="submission" date="2019-10" db="EMBL/GenBank/DDBJ databases">
        <title>Streptomyces tenebrisbrunneis sp.nov., an endogenous actinomycete isolated from of Lycium ruthenicum.</title>
        <authorList>
            <person name="Ma L."/>
        </authorList>
    </citation>
    <scope>NUCLEOTIDE SEQUENCE [LARGE SCALE GENOMIC DNA]</scope>
    <source>
        <strain evidence="6 7">TRM 66187</strain>
    </source>
</reference>
<evidence type="ECO:0000256" key="4">
    <source>
        <dbReference type="SAM" id="MobiDB-lite"/>
    </source>
</evidence>
<dbReference type="InterPro" id="IPR054472">
    <property type="entry name" value="WHD"/>
</dbReference>
<dbReference type="EMBL" id="WHPN01000362">
    <property type="protein sequence ID" value="KAF4406535.1"/>
    <property type="molecule type" value="Genomic_DNA"/>
</dbReference>
<name>A0ABQ7FE14_9ACTN</name>
<accession>A0ABQ7FE14</accession>
<dbReference type="Proteomes" id="UP000621266">
    <property type="component" value="Unassembled WGS sequence"/>
</dbReference>
<dbReference type="InterPro" id="IPR003593">
    <property type="entry name" value="AAA+_ATPase"/>
</dbReference>
<evidence type="ECO:0000259" key="5">
    <source>
        <dbReference type="SMART" id="SM00382"/>
    </source>
</evidence>
<dbReference type="InterPro" id="IPR003959">
    <property type="entry name" value="ATPase_AAA_core"/>
</dbReference>
<proteinExistence type="inferred from homology"/>
<dbReference type="SUPFAM" id="SSF52540">
    <property type="entry name" value="P-loop containing nucleoside triphosphate hydrolases"/>
    <property type="match status" value="1"/>
</dbReference>
<comment type="similarity">
    <text evidence="1">Belongs to the AAA ATPase family.</text>
</comment>
<evidence type="ECO:0000313" key="7">
    <source>
        <dbReference type="Proteomes" id="UP000621266"/>
    </source>
</evidence>
<feature type="region of interest" description="Disordered" evidence="4">
    <location>
        <begin position="286"/>
        <end position="309"/>
    </location>
</feature>
<dbReference type="PANTHER" id="PTHR23073">
    <property type="entry name" value="26S PROTEASOME REGULATORY SUBUNIT"/>
    <property type="match status" value="1"/>
</dbReference>
<feature type="region of interest" description="Disordered" evidence="4">
    <location>
        <begin position="69"/>
        <end position="89"/>
    </location>
</feature>
<evidence type="ECO:0000256" key="2">
    <source>
        <dbReference type="ARBA" id="ARBA00022741"/>
    </source>
</evidence>
<sequence length="717" mass="76139">MTSTPDSPSLPAAPSSPAGVAAVLDGLLQLRDRAAWIVERRSADDPTADDPLRGMYLSPEAIRHRLRAAEAAAPDDVPEAAEVRPADGGRAAPDDRLLALAVRFGLAELDVDILLAALAPDVDRTFEPLYGYLNDDVSRRRATTGLALDLCGVPAHSPVARARLHPGAPLRSLGLLLVEEEDRPFLSRSLRVTDRVAAHLLGDDGLDAALTGHVRLVAPDAADRERPGAQGRGGPAGPPESLADQLAKQLADGRPLLAYLREHRTGDGLSCALAALRAADRQALLFTPPPAASGDGHHDGHGHHEPAGTPPLAAELLREARLRDCAVVVSALPGHPGPLIRALTAGDVPVLFVGEPPFDPGWSGDSGEVLVFEAPRRQAGAVAAWAGALGLDGEEADGFDLAQVVAPYRLGEEQIRRAARAAAGLAEFEGGPVTARHLRLGARQQTTSGLERHARRIRPAVGWDDLVLPPEPLGQLHELVLRSRHRERVLGEWRLSAGGGRGRGVVGLFAGDSGTGKTLSAEVVAAELGLDLYVVQLSAVVDKYVGETEKNLERIFTEADRVDAVLLFDEADAVFGKRSEVKDSHDRYANMESAYLLQRLESFDGIALLTTNLRANIDEAFTRRLDLVVDFPFPDAEQRLALWRTSLAGVPCAEGLDPGPCAREFELSGGSIRSAVVSAAYAAAGRGDEVTAADLLAGARREYRKAGRLVLEAGHAW</sequence>
<dbReference type="InterPro" id="IPR027417">
    <property type="entry name" value="P-loop_NTPase"/>
</dbReference>
<dbReference type="InterPro" id="IPR050221">
    <property type="entry name" value="26S_Proteasome_ATPase"/>
</dbReference>
<dbReference type="Pfam" id="PF22977">
    <property type="entry name" value="WHD"/>
    <property type="match status" value="1"/>
</dbReference>
<feature type="region of interest" description="Disordered" evidence="4">
    <location>
        <begin position="218"/>
        <end position="244"/>
    </location>
</feature>
<keyword evidence="3 6" id="KW-0067">ATP-binding</keyword>
<protein>
    <submittedName>
        <fullName evidence="6">ATP-binding protein</fullName>
    </submittedName>
</protein>
<dbReference type="SMART" id="SM00382">
    <property type="entry name" value="AAA"/>
    <property type="match status" value="1"/>
</dbReference>
<keyword evidence="7" id="KW-1185">Reference proteome</keyword>
<gene>
    <name evidence="6" type="ORF">GCU69_24475</name>
</gene>
<dbReference type="CDD" id="cd19481">
    <property type="entry name" value="RecA-like_protease"/>
    <property type="match status" value="1"/>
</dbReference>
<dbReference type="Gene3D" id="3.40.50.300">
    <property type="entry name" value="P-loop containing nucleotide triphosphate hydrolases"/>
    <property type="match status" value="1"/>
</dbReference>
<feature type="compositionally biased region" description="Basic and acidic residues" evidence="4">
    <location>
        <begin position="295"/>
        <end position="306"/>
    </location>
</feature>
<feature type="domain" description="AAA+ ATPase" evidence="5">
    <location>
        <begin position="503"/>
        <end position="635"/>
    </location>
</feature>